<dbReference type="Proteomes" id="UP000000663">
    <property type="component" value="Chromosome"/>
</dbReference>
<dbReference type="PANTHER" id="PTHR48444">
    <property type="entry name" value="DNA TOPOISOMERASE 6 SUBUNIT B"/>
    <property type="match status" value="1"/>
</dbReference>
<dbReference type="Gene3D" id="1.10.8.50">
    <property type="match status" value="1"/>
</dbReference>
<dbReference type="Pfam" id="PF09239">
    <property type="entry name" value="Topo-VIb_trans"/>
    <property type="match status" value="1"/>
</dbReference>
<evidence type="ECO:0000256" key="1">
    <source>
        <dbReference type="ARBA" id="ARBA00022741"/>
    </source>
</evidence>
<dbReference type="RefSeq" id="WP_012036129.1">
    <property type="nucleotide sequence ID" value="NC_009464.1"/>
</dbReference>
<accession>Q0W5E8</accession>
<dbReference type="HAMAP" id="MF_00322">
    <property type="entry name" value="Top6B"/>
    <property type="match status" value="1"/>
</dbReference>
<dbReference type="NCBIfam" id="NF003218">
    <property type="entry name" value="PRK04184.1"/>
    <property type="match status" value="1"/>
</dbReference>
<dbReference type="InterPro" id="IPR036890">
    <property type="entry name" value="HATPase_C_sf"/>
</dbReference>
<gene>
    <name evidence="8" type="primary">top6B-2</name>
    <name evidence="6" type="synonym">top6B</name>
    <name evidence="8" type="ORF">RCIX1075</name>
</gene>
<dbReference type="InterPro" id="IPR003594">
    <property type="entry name" value="HATPase_dom"/>
</dbReference>
<keyword evidence="2 6" id="KW-0067">ATP-binding</keyword>
<comment type="similarity">
    <text evidence="6">Belongs to the TOP6B family.</text>
</comment>
<dbReference type="GO" id="GO:0003918">
    <property type="term" value="F:DNA topoisomerase type II (double strand cut, ATP-hydrolyzing) activity"/>
    <property type="evidence" value="ECO:0007669"/>
    <property type="project" value="UniProtKB-UniRule"/>
</dbReference>
<dbReference type="GO" id="GO:0006260">
    <property type="term" value="P:DNA replication"/>
    <property type="evidence" value="ECO:0007669"/>
    <property type="project" value="UniProtKB-UniRule"/>
</dbReference>
<dbReference type="AlphaFoldDB" id="Q0W5E8"/>
<dbReference type="GO" id="GO:0003677">
    <property type="term" value="F:DNA binding"/>
    <property type="evidence" value="ECO:0007669"/>
    <property type="project" value="UniProtKB-UniRule"/>
</dbReference>
<protein>
    <recommendedName>
        <fullName evidence="6">Type 2 DNA topoisomerase 6 subunit B</fullName>
        <ecNumber evidence="6">5.6.2.2</ecNumber>
    </recommendedName>
    <alternativeName>
        <fullName evidence="6">Type II DNA topoisomerase VI subunit B</fullName>
        <shortName evidence="6">TopoVI-B</shortName>
    </alternativeName>
</protein>
<feature type="binding site" evidence="6">
    <location>
        <position position="444"/>
    </location>
    <ligand>
        <name>ATP</name>
        <dbReference type="ChEBI" id="CHEBI:30616"/>
    </ligand>
</feature>
<dbReference type="SMART" id="SM00387">
    <property type="entry name" value="HATPase_c"/>
    <property type="match status" value="1"/>
</dbReference>
<feature type="binding site" evidence="6">
    <location>
        <position position="51"/>
    </location>
    <ligand>
        <name>ATP</name>
        <dbReference type="ChEBI" id="CHEBI:30616"/>
    </ligand>
</feature>
<dbReference type="EMBL" id="AM114193">
    <property type="protein sequence ID" value="CAJ36395.1"/>
    <property type="molecule type" value="Genomic_DNA"/>
</dbReference>
<keyword evidence="3 6" id="KW-0799">Topoisomerase</keyword>
<keyword evidence="9" id="KW-1185">Reference proteome</keyword>
<comment type="subunit">
    <text evidence="6">Homodimer. Heterotetramer of two Top6A and two Top6B chains.</text>
</comment>
<dbReference type="EC" id="5.6.2.2" evidence="6"/>
<dbReference type="OrthoDB" id="65493at2157"/>
<dbReference type="InterPro" id="IPR020568">
    <property type="entry name" value="Ribosomal_Su5_D2-typ_SF"/>
</dbReference>
<evidence type="ECO:0000259" key="7">
    <source>
        <dbReference type="SMART" id="SM00387"/>
    </source>
</evidence>
<evidence type="ECO:0000313" key="9">
    <source>
        <dbReference type="Proteomes" id="UP000000663"/>
    </source>
</evidence>
<feature type="binding site" evidence="6">
    <location>
        <position position="87"/>
    </location>
    <ligand>
        <name>ATP</name>
        <dbReference type="ChEBI" id="CHEBI:30616"/>
    </ligand>
</feature>
<dbReference type="SUPFAM" id="SSF55874">
    <property type="entry name" value="ATPase domain of HSP90 chaperone/DNA topoisomerase II/histidine kinase"/>
    <property type="match status" value="1"/>
</dbReference>
<dbReference type="InterPro" id="IPR005734">
    <property type="entry name" value="TopoVI_B"/>
</dbReference>
<keyword evidence="5 6" id="KW-0413">Isomerase</keyword>
<dbReference type="eggNOG" id="arCOG01165">
    <property type="taxonomic scope" value="Archaea"/>
</dbReference>
<organism evidence="8 9">
    <name type="scientific">Methanocella arvoryzae (strain DSM 22066 / NBRC 105507 / MRE50)</name>
    <dbReference type="NCBI Taxonomy" id="351160"/>
    <lineage>
        <taxon>Archaea</taxon>
        <taxon>Methanobacteriati</taxon>
        <taxon>Methanobacteriota</taxon>
        <taxon>Stenosarchaea group</taxon>
        <taxon>Methanomicrobia</taxon>
        <taxon>Methanocellales</taxon>
        <taxon>Methanocellaceae</taxon>
        <taxon>Methanocella</taxon>
    </lineage>
</organism>
<comment type="catalytic activity">
    <reaction evidence="6">
        <text>ATP-dependent breakage, passage and rejoining of double-stranded DNA.</text>
        <dbReference type="EC" id="5.6.2.2"/>
    </reaction>
</comment>
<evidence type="ECO:0000256" key="6">
    <source>
        <dbReference type="HAMAP-Rule" id="MF_00322"/>
    </source>
</evidence>
<dbReference type="Gene3D" id="3.30.565.10">
    <property type="entry name" value="Histidine kinase-like ATPase, C-terminal domain"/>
    <property type="match status" value="1"/>
</dbReference>
<dbReference type="GeneID" id="5143239"/>
<dbReference type="InterPro" id="IPR014721">
    <property type="entry name" value="Ribsml_uS5_D2-typ_fold_subgr"/>
</dbReference>
<dbReference type="InterPro" id="IPR015320">
    <property type="entry name" value="TopoVI_B_transducer"/>
</dbReference>
<evidence type="ECO:0000313" key="8">
    <source>
        <dbReference type="EMBL" id="CAJ36395.1"/>
    </source>
</evidence>
<dbReference type="NCBIfam" id="TIGR01052">
    <property type="entry name" value="top6b"/>
    <property type="match status" value="1"/>
</dbReference>
<keyword evidence="4 6" id="KW-0238">DNA-binding</keyword>
<dbReference type="PANTHER" id="PTHR48444:SF1">
    <property type="entry name" value="DNA TOPOISOMERASE 6 SUBUNIT B"/>
    <property type="match status" value="1"/>
</dbReference>
<dbReference type="PIRSF" id="PIRSF006553">
    <property type="entry name" value="TopoVI_B"/>
    <property type="match status" value="1"/>
</dbReference>
<name>Q0W5E8_METAR</name>
<proteinExistence type="inferred from homology"/>
<evidence type="ECO:0000256" key="4">
    <source>
        <dbReference type="ARBA" id="ARBA00023125"/>
    </source>
</evidence>
<dbReference type="Pfam" id="PF02518">
    <property type="entry name" value="HATPase_c"/>
    <property type="match status" value="1"/>
</dbReference>
<dbReference type="STRING" id="351160.RCIX1075"/>
<evidence type="ECO:0000256" key="5">
    <source>
        <dbReference type="ARBA" id="ARBA00023235"/>
    </source>
</evidence>
<feature type="binding site" evidence="6">
    <location>
        <begin position="108"/>
        <end position="109"/>
    </location>
    <ligand>
        <name>ATP</name>
        <dbReference type="ChEBI" id="CHEBI:30616"/>
    </ligand>
</feature>
<dbReference type="GO" id="GO:0005524">
    <property type="term" value="F:ATP binding"/>
    <property type="evidence" value="ECO:0007669"/>
    <property type="project" value="UniProtKB-UniRule"/>
</dbReference>
<evidence type="ECO:0000256" key="2">
    <source>
        <dbReference type="ARBA" id="ARBA00022840"/>
    </source>
</evidence>
<evidence type="ECO:0000256" key="3">
    <source>
        <dbReference type="ARBA" id="ARBA00023029"/>
    </source>
</evidence>
<dbReference type="Gene3D" id="3.30.230.10">
    <property type="match status" value="1"/>
</dbReference>
<feature type="binding site" evidence="6">
    <location>
        <begin position="118"/>
        <end position="125"/>
    </location>
    <ligand>
        <name>ATP</name>
        <dbReference type="ChEBI" id="CHEBI:30616"/>
    </ligand>
</feature>
<reference evidence="8 9" key="1">
    <citation type="journal article" date="2006" name="Science">
        <title>Genome of rice cluster I archaea -- the key methane producers in the rice rhizosphere.</title>
        <authorList>
            <person name="Erkel C."/>
            <person name="Kube M."/>
            <person name="Reinhardt R."/>
            <person name="Liesack W."/>
        </authorList>
    </citation>
    <scope>NUCLEOTIDE SEQUENCE [LARGE SCALE GENOMIC DNA]</scope>
    <source>
        <strain evidence="9">DSM 22066 / NBRC 105507 / MRE50</strain>
    </source>
</reference>
<feature type="domain" description="Histidine kinase/HSP90-like ATPase" evidence="7">
    <location>
        <begin position="40"/>
        <end position="161"/>
    </location>
</feature>
<comment type="function">
    <text evidence="6">Relaxes both positive and negative superturns and exhibits a strong decatenase activity.</text>
</comment>
<dbReference type="SUPFAM" id="SSF54211">
    <property type="entry name" value="Ribosomal protein S5 domain 2-like"/>
    <property type="match status" value="1"/>
</dbReference>
<dbReference type="GO" id="GO:0006265">
    <property type="term" value="P:DNA topological change"/>
    <property type="evidence" value="ECO:0007669"/>
    <property type="project" value="UniProtKB-UniRule"/>
</dbReference>
<keyword evidence="1 6" id="KW-0547">Nucleotide-binding</keyword>
<dbReference type="PATRIC" id="fig|351160.9.peg.1843"/>
<sequence length="556" mass="61430">MAPKNCKTAKELAKEMKEISFSEFIATNPHLVGFESSVKMIPMSIHEILTNSLDACESAGILPEVWIDLKSLDDKGRLKRYKLTVRDNGPGILPKNVPLVFGKLLYGSKFGVRRQSRGQQGIGVSAVVLISQIKTGEHAIVKTSTNGKKSHVFELSVDVDRNSAKVHDSHEEKAEGWKGVEISVILEAQFSARIMEYIELTAAINPHLSLHYDGVNEADRLEVPRRTEELPAIPVETKPHPSGADYDLLKRLAARTRYSTLNDFLKGEFDRVRSDVSKQIIAGCKDRLDVRKKPADLCKEELMALAEAMSGAQTLPPSTECLSPVGEATLVQGVVSRLQPAFIEAVTRKPRAMRGQPFLVEVIIAYGCGAELGGTGESSIDPVTGVYIHRFVNRVPLLFSESGDVTLKAARDAGLARYEIAPETRSHLFVHVAGVNIPYTSESKEAIKFVDEYYEEIRLAIQECGRKISKHIRRIKKSEEEAVKGKRKAIIHSLLLRQLNRYAGAKVAGPEYAAAFGFDNCVSEVEEEYGLDVFREEKPERRAPESRRAVAAAGGD</sequence>
<dbReference type="KEGG" id="rci:RCIX1075"/>